<evidence type="ECO:0000313" key="10">
    <source>
        <dbReference type="Proteomes" id="UP000285301"/>
    </source>
</evidence>
<evidence type="ECO:0000256" key="1">
    <source>
        <dbReference type="ARBA" id="ARBA00004123"/>
    </source>
</evidence>
<comment type="caution">
    <text evidence="9">The sequence shown here is derived from an EMBL/GenBank/DDBJ whole genome shotgun (WGS) entry which is preliminary data.</text>
</comment>
<dbReference type="GO" id="GO:0000981">
    <property type="term" value="F:DNA-binding transcription factor activity, RNA polymerase II-specific"/>
    <property type="evidence" value="ECO:0007669"/>
    <property type="project" value="TreeGrafter"/>
</dbReference>
<dbReference type="AlphaFoldDB" id="A0A443QUS2"/>
<sequence length="116" mass="13390">LGGSKPRVSTPLVINKIKQYKEDNNALFAWEIREKLLYDGICPRDSLPSVSSINRILRKTLGRIRPRNCHQTLHQNRVQQCNDNLKACATRIQSRVHFKQSSFLIKDILGNQISFM</sequence>
<keyword evidence="4" id="KW-0805">Transcription regulation</keyword>
<evidence type="ECO:0000256" key="5">
    <source>
        <dbReference type="ARBA" id="ARBA00023125"/>
    </source>
</evidence>
<dbReference type="Pfam" id="PF00292">
    <property type="entry name" value="PAX"/>
    <property type="match status" value="1"/>
</dbReference>
<dbReference type="SUPFAM" id="SSF46689">
    <property type="entry name" value="Homeodomain-like"/>
    <property type="match status" value="1"/>
</dbReference>
<keyword evidence="5" id="KW-0238">DNA-binding</keyword>
<proteinExistence type="predicted"/>
<dbReference type="GO" id="GO:0005634">
    <property type="term" value="C:nucleus"/>
    <property type="evidence" value="ECO:0007669"/>
    <property type="project" value="UniProtKB-SubCell"/>
</dbReference>
<dbReference type="GO" id="GO:0000978">
    <property type="term" value="F:RNA polymerase II cis-regulatory region sequence-specific DNA binding"/>
    <property type="evidence" value="ECO:0007669"/>
    <property type="project" value="TreeGrafter"/>
</dbReference>
<dbReference type="InterPro" id="IPR043565">
    <property type="entry name" value="PAX_fam"/>
</dbReference>
<evidence type="ECO:0000259" key="8">
    <source>
        <dbReference type="PROSITE" id="PS51057"/>
    </source>
</evidence>
<dbReference type="SMART" id="SM00351">
    <property type="entry name" value="PAX"/>
    <property type="match status" value="1"/>
</dbReference>
<evidence type="ECO:0000256" key="2">
    <source>
        <dbReference type="ARBA" id="ARBA00022473"/>
    </source>
</evidence>
<accession>A0A443QUS2</accession>
<feature type="domain" description="Paired" evidence="8">
    <location>
        <begin position="1"/>
        <end position="60"/>
    </location>
</feature>
<keyword evidence="2" id="KW-0217">Developmental protein</keyword>
<dbReference type="Proteomes" id="UP000285301">
    <property type="component" value="Unassembled WGS sequence"/>
</dbReference>
<gene>
    <name evidence="9" type="ORF">B4U79_03269</name>
</gene>
<evidence type="ECO:0000256" key="4">
    <source>
        <dbReference type="ARBA" id="ARBA00023015"/>
    </source>
</evidence>
<organism evidence="9 10">
    <name type="scientific">Dinothrombium tinctorium</name>
    <dbReference type="NCBI Taxonomy" id="1965070"/>
    <lineage>
        <taxon>Eukaryota</taxon>
        <taxon>Metazoa</taxon>
        <taxon>Ecdysozoa</taxon>
        <taxon>Arthropoda</taxon>
        <taxon>Chelicerata</taxon>
        <taxon>Arachnida</taxon>
        <taxon>Acari</taxon>
        <taxon>Acariformes</taxon>
        <taxon>Trombidiformes</taxon>
        <taxon>Prostigmata</taxon>
        <taxon>Anystina</taxon>
        <taxon>Parasitengona</taxon>
        <taxon>Trombidioidea</taxon>
        <taxon>Trombidiidae</taxon>
        <taxon>Dinothrombium</taxon>
    </lineage>
</organism>
<dbReference type="FunFam" id="1.10.10.10:FF:000003">
    <property type="entry name" value="Paired box protein Pax-6"/>
    <property type="match status" value="1"/>
</dbReference>
<keyword evidence="10" id="KW-1185">Reference proteome</keyword>
<feature type="non-terminal residue" evidence="9">
    <location>
        <position position="1"/>
    </location>
</feature>
<comment type="subcellular location">
    <subcellularLocation>
        <location evidence="1">Nucleus</location>
    </subcellularLocation>
</comment>
<dbReference type="EMBL" id="NCKU01003875">
    <property type="protein sequence ID" value="RWS06785.1"/>
    <property type="molecule type" value="Genomic_DNA"/>
</dbReference>
<dbReference type="Gene3D" id="1.10.10.10">
    <property type="entry name" value="Winged helix-like DNA-binding domain superfamily/Winged helix DNA-binding domain"/>
    <property type="match status" value="1"/>
</dbReference>
<dbReference type="InterPro" id="IPR036388">
    <property type="entry name" value="WH-like_DNA-bd_sf"/>
</dbReference>
<keyword evidence="3" id="KW-0563">Paired box</keyword>
<dbReference type="STRING" id="1965070.A0A443QUS2"/>
<keyword evidence="7" id="KW-0539">Nucleus</keyword>
<evidence type="ECO:0000256" key="7">
    <source>
        <dbReference type="ARBA" id="ARBA00023242"/>
    </source>
</evidence>
<reference evidence="9 10" key="1">
    <citation type="journal article" date="2018" name="Gigascience">
        <title>Genomes of trombidid mites reveal novel predicted allergens and laterally-transferred genes associated with secondary metabolism.</title>
        <authorList>
            <person name="Dong X."/>
            <person name="Chaisiri K."/>
            <person name="Xia D."/>
            <person name="Armstrong S.D."/>
            <person name="Fang Y."/>
            <person name="Donnelly M.J."/>
            <person name="Kadowaki T."/>
            <person name="McGarry J.W."/>
            <person name="Darby A.C."/>
            <person name="Makepeace B.L."/>
        </authorList>
    </citation>
    <scope>NUCLEOTIDE SEQUENCE [LARGE SCALE GENOMIC DNA]</scope>
    <source>
        <strain evidence="9">UoL-WK</strain>
    </source>
</reference>
<keyword evidence="6" id="KW-0804">Transcription</keyword>
<dbReference type="PROSITE" id="PS51057">
    <property type="entry name" value="PAIRED_2"/>
    <property type="match status" value="1"/>
</dbReference>
<dbReference type="OrthoDB" id="3225452at2759"/>
<protein>
    <submittedName>
        <fullName evidence="9">Pax-alpha-like protein</fullName>
    </submittedName>
</protein>
<name>A0A443QUS2_9ACAR</name>
<dbReference type="InterPro" id="IPR009057">
    <property type="entry name" value="Homeodomain-like_sf"/>
</dbReference>
<dbReference type="InterPro" id="IPR001523">
    <property type="entry name" value="Paired_dom"/>
</dbReference>
<evidence type="ECO:0000256" key="3">
    <source>
        <dbReference type="ARBA" id="ARBA00022724"/>
    </source>
</evidence>
<dbReference type="PANTHER" id="PTHR45636:SF52">
    <property type="entry name" value="PAIRED DOMAIN-CONTAINING PROTEIN"/>
    <property type="match status" value="1"/>
</dbReference>
<evidence type="ECO:0000256" key="6">
    <source>
        <dbReference type="ARBA" id="ARBA00023163"/>
    </source>
</evidence>
<dbReference type="PANTHER" id="PTHR45636">
    <property type="entry name" value="PAIRED BOX PROTEIN PAX-6-RELATED-RELATED"/>
    <property type="match status" value="1"/>
</dbReference>
<evidence type="ECO:0000313" key="9">
    <source>
        <dbReference type="EMBL" id="RWS06785.1"/>
    </source>
</evidence>